<dbReference type="InterPro" id="IPR050266">
    <property type="entry name" value="AB_hydrolase_sf"/>
</dbReference>
<dbReference type="PANTHER" id="PTHR43798">
    <property type="entry name" value="MONOACYLGLYCEROL LIPASE"/>
    <property type="match status" value="1"/>
</dbReference>
<dbReference type="InterPro" id="IPR000073">
    <property type="entry name" value="AB_hydrolase_1"/>
</dbReference>
<dbReference type="OrthoDB" id="149912at2"/>
<sequence>MDDCTRPEARYQPLQHGRSLWLDVRGLQYHVRCWGDASTVTAQRPALVLLHGWMDVAASFQFLVDALAEREGEARFIVAPDWRGFGWTRVPGADSYWFPDYLADLDALLRQPALGLASDTPVDLVGHSMGGNIAMVYAGVRPQRIRRLVNLEGFGLPATRPEQAPERYRQWLDGLQSPGTLQSYRSVDDVAARLRRNNPRLSAPRAAWLAAHWSHRDEAGRWHLLADAAHKQVNPVLYHVDEVLACWRAISAPVLWVDGDLTDTAVWWGHRYPRSEFEQRLAVVPQLSRQRLSPSGHMLHHDQPEALADTLRRHLA</sequence>
<dbReference type="RefSeq" id="WP_110401232.1">
    <property type="nucleotide sequence ID" value="NZ_QJJS01000011.1"/>
</dbReference>
<reference evidence="2 3" key="1">
    <citation type="submission" date="2018-05" db="EMBL/GenBank/DDBJ databases">
        <title>Genomic Encyclopedia of Type Strains, Phase IV (KMG-IV): sequencing the most valuable type-strain genomes for metagenomic binning, comparative biology and taxonomic classification.</title>
        <authorList>
            <person name="Goeker M."/>
        </authorList>
    </citation>
    <scope>NUCLEOTIDE SEQUENCE [LARGE SCALE GENOMIC DNA]</scope>
    <source>
        <strain evidence="2 3">DSM 566</strain>
    </source>
</reference>
<dbReference type="AlphaFoldDB" id="A0A318GY96"/>
<organism evidence="2 3">
    <name type="scientific">Sphaerotilus hippei</name>
    <dbReference type="NCBI Taxonomy" id="744406"/>
    <lineage>
        <taxon>Bacteria</taxon>
        <taxon>Pseudomonadati</taxon>
        <taxon>Pseudomonadota</taxon>
        <taxon>Betaproteobacteria</taxon>
        <taxon>Burkholderiales</taxon>
        <taxon>Sphaerotilaceae</taxon>
        <taxon>Sphaerotilus</taxon>
    </lineage>
</organism>
<keyword evidence="3" id="KW-1185">Reference proteome</keyword>
<dbReference type="EMBL" id="QJJS01000011">
    <property type="protein sequence ID" value="PXW94992.1"/>
    <property type="molecule type" value="Genomic_DNA"/>
</dbReference>
<evidence type="ECO:0000313" key="2">
    <source>
        <dbReference type="EMBL" id="PXW94992.1"/>
    </source>
</evidence>
<dbReference type="PANTHER" id="PTHR43798:SF33">
    <property type="entry name" value="HYDROLASE, PUTATIVE (AFU_ORTHOLOGUE AFUA_2G14860)-RELATED"/>
    <property type="match status" value="1"/>
</dbReference>
<feature type="domain" description="AB hydrolase-1" evidence="1">
    <location>
        <begin position="45"/>
        <end position="175"/>
    </location>
</feature>
<protein>
    <submittedName>
        <fullName evidence="2">Pimeloyl-ACP methyl ester carboxylesterase</fullName>
    </submittedName>
</protein>
<dbReference type="PRINTS" id="PR00111">
    <property type="entry name" value="ABHYDROLASE"/>
</dbReference>
<dbReference type="Proteomes" id="UP000247811">
    <property type="component" value="Unassembled WGS sequence"/>
</dbReference>
<name>A0A318GY96_9BURK</name>
<accession>A0A318GY96</accession>
<comment type="caution">
    <text evidence="2">The sequence shown here is derived from an EMBL/GenBank/DDBJ whole genome shotgun (WGS) entry which is preliminary data.</text>
</comment>
<proteinExistence type="predicted"/>
<evidence type="ECO:0000313" key="3">
    <source>
        <dbReference type="Proteomes" id="UP000247811"/>
    </source>
</evidence>
<dbReference type="InterPro" id="IPR029058">
    <property type="entry name" value="AB_hydrolase_fold"/>
</dbReference>
<dbReference type="GO" id="GO:0016020">
    <property type="term" value="C:membrane"/>
    <property type="evidence" value="ECO:0007669"/>
    <property type="project" value="TreeGrafter"/>
</dbReference>
<dbReference type="SUPFAM" id="SSF53474">
    <property type="entry name" value="alpha/beta-Hydrolases"/>
    <property type="match status" value="1"/>
</dbReference>
<gene>
    <name evidence="2" type="ORF">C7444_11176</name>
</gene>
<dbReference type="Pfam" id="PF00561">
    <property type="entry name" value="Abhydrolase_1"/>
    <property type="match status" value="1"/>
</dbReference>
<dbReference type="Gene3D" id="3.40.50.1820">
    <property type="entry name" value="alpha/beta hydrolase"/>
    <property type="match status" value="1"/>
</dbReference>
<evidence type="ECO:0000259" key="1">
    <source>
        <dbReference type="Pfam" id="PF00561"/>
    </source>
</evidence>